<evidence type="ECO:0000256" key="1">
    <source>
        <dbReference type="ARBA" id="ARBA00007613"/>
    </source>
</evidence>
<sequence length="467" mass="49953">MHKSGMNAFHQAALYLLGAIALSACTISPLQKNKELVDKSLSNTTIPGQFQAVKVGDKDVAPVDDAWLKQFNDPELNALVIEALKNNPSIRVIAARRLQSEALINAAGGAQYPGVSAIGNSGGKVGSSGTGLTGFYIGANWELDLWGRVRTAVARAEQNAKAINADQDAARLSLIATLAKSVWLARSLQEQAQLAKDNAQASQKIADLTQVREKIGASSSNDVAIAKVNAAQAQELALNAATARDQALRAVEVLLGRYPKAELLKTTSLPALPKPVEPGLPADLLERRPDLLAAEARVNSAFYLADEKRLARLPKISLTAGYGYINSQIFTLINGASTSFGVGANVALPLFQGGAIEAQIAYQNAEAQAAMANYGKVVLAAFNDVENALSGEASWREKTGQIQAQLSEQQRVMKNTEAEFQIGRIDQRQIHQQRIKTNVTDINWHQGQVDALSQRINLYLALGGSAE</sequence>
<dbReference type="SUPFAM" id="SSF56954">
    <property type="entry name" value="Outer membrane efflux proteins (OEP)"/>
    <property type="match status" value="1"/>
</dbReference>
<dbReference type="InterPro" id="IPR010131">
    <property type="entry name" value="MdtP/NodT-like"/>
</dbReference>
<evidence type="ECO:0000256" key="2">
    <source>
        <dbReference type="RuleBase" id="RU362097"/>
    </source>
</evidence>
<dbReference type="PROSITE" id="PS51257">
    <property type="entry name" value="PROKAR_LIPOPROTEIN"/>
    <property type="match status" value="1"/>
</dbReference>
<dbReference type="AlphaFoldDB" id="A0A254PRV5"/>
<dbReference type="Gene3D" id="1.20.1600.10">
    <property type="entry name" value="Outer membrane efflux proteins (OEP)"/>
    <property type="match status" value="1"/>
</dbReference>
<dbReference type="Pfam" id="PF02321">
    <property type="entry name" value="OEP"/>
    <property type="match status" value="2"/>
</dbReference>
<evidence type="ECO:0000313" key="4">
    <source>
        <dbReference type="Proteomes" id="UP000197528"/>
    </source>
</evidence>
<comment type="similarity">
    <text evidence="1 2">Belongs to the outer membrane factor (OMF) (TC 1.B.17) family.</text>
</comment>
<evidence type="ECO:0008006" key="5">
    <source>
        <dbReference type="Google" id="ProtNLM"/>
    </source>
</evidence>
<keyword evidence="2" id="KW-1134">Transmembrane beta strand</keyword>
<dbReference type="Gene3D" id="2.20.200.10">
    <property type="entry name" value="Outer membrane efflux proteins (OEP)"/>
    <property type="match status" value="1"/>
</dbReference>
<keyword evidence="4" id="KW-1185">Reference proteome</keyword>
<reference evidence="3 4" key="1">
    <citation type="submission" date="2017-05" db="EMBL/GenBank/DDBJ databases">
        <title>Genome of Polynucleobacter sp. MWH-Feld-100.</title>
        <authorList>
            <person name="Hahn M.W."/>
        </authorList>
    </citation>
    <scope>NUCLEOTIDE SEQUENCE [LARGE SCALE GENOMIC DNA]</scope>
    <source>
        <strain evidence="3 4">MWH-Feld-100</strain>
    </source>
</reference>
<keyword evidence="2" id="KW-0812">Transmembrane</keyword>
<organism evidence="3 4">
    <name type="scientific">Polynucleobacter campilacus</name>
    <dbReference type="NCBI Taxonomy" id="1743163"/>
    <lineage>
        <taxon>Bacteria</taxon>
        <taxon>Pseudomonadati</taxon>
        <taxon>Pseudomonadota</taxon>
        <taxon>Betaproteobacteria</taxon>
        <taxon>Burkholderiales</taxon>
        <taxon>Burkholderiaceae</taxon>
        <taxon>Polynucleobacter</taxon>
    </lineage>
</organism>
<dbReference type="PANTHER" id="PTHR30203">
    <property type="entry name" value="OUTER MEMBRANE CATION EFFLUX PROTEIN"/>
    <property type="match status" value="1"/>
</dbReference>
<keyword evidence="2" id="KW-0449">Lipoprotein</keyword>
<accession>A0A254PRV5</accession>
<gene>
    <name evidence="3" type="ORF">CBI31_08080</name>
</gene>
<dbReference type="Proteomes" id="UP000197528">
    <property type="component" value="Unassembled WGS sequence"/>
</dbReference>
<proteinExistence type="inferred from homology"/>
<dbReference type="NCBIfam" id="TIGR01845">
    <property type="entry name" value="outer_NodT"/>
    <property type="match status" value="1"/>
</dbReference>
<keyword evidence="2" id="KW-0564">Palmitate</keyword>
<dbReference type="EMBL" id="NGUP01000004">
    <property type="protein sequence ID" value="OWS69028.1"/>
    <property type="molecule type" value="Genomic_DNA"/>
</dbReference>
<keyword evidence="2" id="KW-0472">Membrane</keyword>
<dbReference type="InterPro" id="IPR003423">
    <property type="entry name" value="OMP_efflux"/>
</dbReference>
<protein>
    <recommendedName>
        <fullName evidence="5">RND transporter</fullName>
    </recommendedName>
</protein>
<dbReference type="GO" id="GO:0015562">
    <property type="term" value="F:efflux transmembrane transporter activity"/>
    <property type="evidence" value="ECO:0007669"/>
    <property type="project" value="InterPro"/>
</dbReference>
<dbReference type="GO" id="GO:0005886">
    <property type="term" value="C:plasma membrane"/>
    <property type="evidence" value="ECO:0007669"/>
    <property type="project" value="UniProtKB-SubCell"/>
</dbReference>
<evidence type="ECO:0000313" key="3">
    <source>
        <dbReference type="EMBL" id="OWS69028.1"/>
    </source>
</evidence>
<comment type="caution">
    <text evidence="3">The sequence shown here is derived from an EMBL/GenBank/DDBJ whole genome shotgun (WGS) entry which is preliminary data.</text>
</comment>
<name>A0A254PRV5_9BURK</name>
<comment type="subcellular location">
    <subcellularLocation>
        <location evidence="2">Cell membrane</location>
        <topology evidence="2">Lipid-anchor</topology>
    </subcellularLocation>
</comment>